<organism evidence="8 9">
    <name type="scientific">Entomortierella chlamydospora</name>
    <dbReference type="NCBI Taxonomy" id="101097"/>
    <lineage>
        <taxon>Eukaryota</taxon>
        <taxon>Fungi</taxon>
        <taxon>Fungi incertae sedis</taxon>
        <taxon>Mucoromycota</taxon>
        <taxon>Mortierellomycotina</taxon>
        <taxon>Mortierellomycetes</taxon>
        <taxon>Mortierellales</taxon>
        <taxon>Mortierellaceae</taxon>
        <taxon>Entomortierella</taxon>
    </lineage>
</organism>
<dbReference type="GO" id="GO:0008061">
    <property type="term" value="F:chitin binding"/>
    <property type="evidence" value="ECO:0007669"/>
    <property type="project" value="InterPro"/>
</dbReference>
<evidence type="ECO:0000256" key="2">
    <source>
        <dbReference type="ARBA" id="ARBA00012571"/>
    </source>
</evidence>
<dbReference type="Proteomes" id="UP000703661">
    <property type="component" value="Unassembled WGS sequence"/>
</dbReference>
<proteinExistence type="inferred from homology"/>
<dbReference type="InterPro" id="IPR036430">
    <property type="entry name" value="RNase_T2-like_sf"/>
</dbReference>
<dbReference type="PANTHER" id="PTHR11240:SF22">
    <property type="entry name" value="RIBONUCLEASE T2"/>
    <property type="match status" value="1"/>
</dbReference>
<dbReference type="PROSITE" id="PS00531">
    <property type="entry name" value="RNASE_T2_2"/>
    <property type="match status" value="1"/>
</dbReference>
<dbReference type="GO" id="GO:0006032">
    <property type="term" value="P:chitin catabolic process"/>
    <property type="evidence" value="ECO:0007669"/>
    <property type="project" value="InterPro"/>
</dbReference>
<dbReference type="GO" id="GO:0005576">
    <property type="term" value="C:extracellular region"/>
    <property type="evidence" value="ECO:0007669"/>
    <property type="project" value="TreeGrafter"/>
</dbReference>
<dbReference type="Pfam" id="PF03427">
    <property type="entry name" value="CBM_19"/>
    <property type="match status" value="1"/>
</dbReference>
<dbReference type="EMBL" id="JAAAID010000607">
    <property type="protein sequence ID" value="KAG0015658.1"/>
    <property type="molecule type" value="Genomic_DNA"/>
</dbReference>
<protein>
    <recommendedName>
        <fullName evidence="2">ribonuclease T2</fullName>
        <ecNumber evidence="2">4.6.1.19</ecNumber>
    </recommendedName>
</protein>
<evidence type="ECO:0000256" key="6">
    <source>
        <dbReference type="SAM" id="MobiDB-lite"/>
    </source>
</evidence>
<evidence type="ECO:0000313" key="9">
    <source>
        <dbReference type="Proteomes" id="UP000703661"/>
    </source>
</evidence>
<dbReference type="Gene3D" id="3.90.730.10">
    <property type="entry name" value="Ribonuclease T2-like"/>
    <property type="match status" value="1"/>
</dbReference>
<evidence type="ECO:0000259" key="7">
    <source>
        <dbReference type="Pfam" id="PF03427"/>
    </source>
</evidence>
<dbReference type="GO" id="GO:0033897">
    <property type="term" value="F:ribonuclease T2 activity"/>
    <property type="evidence" value="ECO:0007669"/>
    <property type="project" value="UniProtKB-EC"/>
</dbReference>
<dbReference type="GO" id="GO:0006401">
    <property type="term" value="P:RNA catabolic process"/>
    <property type="evidence" value="ECO:0007669"/>
    <property type="project" value="TreeGrafter"/>
</dbReference>
<sequence>MHGLWPDTCSGGQGPSSGCDSSRVYSDIETRLQNYANADPDMLDNMNTYWSSYTGDNNSFWSHEWSKHGTCVSTLAPSCIANYVQDEDVYNYFSTALGLRQKYDLYAALANAGITPGSNPNVDDMHSAIQSAFGVDAEINCNNGALSEIWLFFNVQNTNEFVLTDAQSQGSCRGSISYPTKSGNPINIPSTTTTAAATHSATKTATHTTTKATKTPAPTGLPSGRQSGSCSTNGATVCVSSGSSNQYSKCSNGRWILNQCKKGLVCHSDSQTSTHCA</sequence>
<feature type="domain" description="Carbohydrate-binding module family 19" evidence="7">
    <location>
        <begin position="207"/>
        <end position="270"/>
    </location>
</feature>
<dbReference type="AlphaFoldDB" id="A0A9P6T0J3"/>
<reference evidence="8" key="1">
    <citation type="journal article" date="2020" name="Fungal Divers.">
        <title>Resolving the Mortierellaceae phylogeny through synthesis of multi-gene phylogenetics and phylogenomics.</title>
        <authorList>
            <person name="Vandepol N."/>
            <person name="Liber J."/>
            <person name="Desiro A."/>
            <person name="Na H."/>
            <person name="Kennedy M."/>
            <person name="Barry K."/>
            <person name="Grigoriev I.V."/>
            <person name="Miller A.N."/>
            <person name="O'Donnell K."/>
            <person name="Stajich J.E."/>
            <person name="Bonito G."/>
        </authorList>
    </citation>
    <scope>NUCLEOTIDE SEQUENCE</scope>
    <source>
        <strain evidence="8">NRRL 2769</strain>
    </source>
</reference>
<dbReference type="EC" id="4.6.1.19" evidence="2"/>
<dbReference type="GO" id="GO:0003723">
    <property type="term" value="F:RNA binding"/>
    <property type="evidence" value="ECO:0007669"/>
    <property type="project" value="InterPro"/>
</dbReference>
<evidence type="ECO:0000256" key="1">
    <source>
        <dbReference type="ARBA" id="ARBA00007469"/>
    </source>
</evidence>
<dbReference type="InterPro" id="IPR005089">
    <property type="entry name" value="CBM19"/>
</dbReference>
<name>A0A9P6T0J3_9FUNG</name>
<dbReference type="CDD" id="cd01061">
    <property type="entry name" value="RNase_T2_euk"/>
    <property type="match status" value="1"/>
</dbReference>
<dbReference type="InterPro" id="IPR033697">
    <property type="entry name" value="Ribonuclease_T2_eukaryotic"/>
</dbReference>
<dbReference type="InterPro" id="IPR033130">
    <property type="entry name" value="RNase_T2_His_AS_2"/>
</dbReference>
<evidence type="ECO:0000256" key="4">
    <source>
        <dbReference type="PIRSR" id="PIRSR633697-1"/>
    </source>
</evidence>
<keyword evidence="3" id="KW-1015">Disulfide bond</keyword>
<evidence type="ECO:0000256" key="3">
    <source>
        <dbReference type="ARBA" id="ARBA00023157"/>
    </source>
</evidence>
<feature type="compositionally biased region" description="Low complexity" evidence="6">
    <location>
        <begin position="199"/>
        <end position="218"/>
    </location>
</feature>
<feature type="active site" evidence="4">
    <location>
        <position position="64"/>
    </location>
</feature>
<dbReference type="SUPFAM" id="SSF55895">
    <property type="entry name" value="Ribonuclease Rh-like"/>
    <property type="match status" value="1"/>
</dbReference>
<evidence type="ECO:0000256" key="5">
    <source>
        <dbReference type="RuleBase" id="RU004328"/>
    </source>
</evidence>
<dbReference type="Pfam" id="PF00445">
    <property type="entry name" value="Ribonuclease_T2"/>
    <property type="match status" value="1"/>
</dbReference>
<feature type="active site" evidence="4">
    <location>
        <position position="68"/>
    </location>
</feature>
<comment type="similarity">
    <text evidence="1 5">Belongs to the RNase T2 family.</text>
</comment>
<feature type="region of interest" description="Disordered" evidence="6">
    <location>
        <begin position="199"/>
        <end position="231"/>
    </location>
</feature>
<dbReference type="InterPro" id="IPR001568">
    <property type="entry name" value="RNase_T2-like"/>
</dbReference>
<feature type="active site" evidence="4">
    <location>
        <position position="2"/>
    </location>
</feature>
<gene>
    <name evidence="8" type="primary">RNY1_2</name>
    <name evidence="8" type="ORF">BGZ80_009719</name>
</gene>
<feature type="region of interest" description="Disordered" evidence="6">
    <location>
        <begin position="1"/>
        <end position="20"/>
    </location>
</feature>
<dbReference type="PANTHER" id="PTHR11240">
    <property type="entry name" value="RIBONUCLEASE T2"/>
    <property type="match status" value="1"/>
</dbReference>
<keyword evidence="9" id="KW-1185">Reference proteome</keyword>
<accession>A0A9P6T0J3</accession>
<comment type="caution">
    <text evidence="8">The sequence shown here is derived from an EMBL/GenBank/DDBJ whole genome shotgun (WGS) entry which is preliminary data.</text>
</comment>
<evidence type="ECO:0000313" key="8">
    <source>
        <dbReference type="EMBL" id="KAG0015658.1"/>
    </source>
</evidence>